<gene>
    <name evidence="2" type="ORF">D5018_16775</name>
</gene>
<proteinExistence type="predicted"/>
<keyword evidence="3" id="KW-1185">Reference proteome</keyword>
<protein>
    <submittedName>
        <fullName evidence="2">Uncharacterized protein</fullName>
    </submittedName>
</protein>
<keyword evidence="1" id="KW-0812">Transmembrane</keyword>
<dbReference type="AlphaFoldDB" id="A0A3L8PSZ1"/>
<dbReference type="EMBL" id="QZEI01000066">
    <property type="protein sequence ID" value="RLV58547.1"/>
    <property type="molecule type" value="Genomic_DNA"/>
</dbReference>
<sequence>MNAGSTMSRRVWPFLINGITETGGIVAFFVAFGWLLLPSAQQLTQWQMNIEQWTFALESTNLLGLSPWILFAAMVLAFSVVVFILSGLTFLQSLAVVSITFAIVALGYAYSPIGLGVVLLLVVGIALCCLQR</sequence>
<keyword evidence="1" id="KW-1133">Transmembrane helix</keyword>
<feature type="transmembrane region" description="Helical" evidence="1">
    <location>
        <begin position="90"/>
        <end position="107"/>
    </location>
</feature>
<evidence type="ECO:0000256" key="1">
    <source>
        <dbReference type="SAM" id="Phobius"/>
    </source>
</evidence>
<keyword evidence="1" id="KW-0472">Membrane</keyword>
<organism evidence="2 3">
    <name type="scientific">Parashewanella curva</name>
    <dbReference type="NCBI Taxonomy" id="2338552"/>
    <lineage>
        <taxon>Bacteria</taxon>
        <taxon>Pseudomonadati</taxon>
        <taxon>Pseudomonadota</taxon>
        <taxon>Gammaproteobacteria</taxon>
        <taxon>Alteromonadales</taxon>
        <taxon>Shewanellaceae</taxon>
        <taxon>Parashewanella</taxon>
    </lineage>
</organism>
<name>A0A3L8PSZ1_9GAMM</name>
<evidence type="ECO:0000313" key="3">
    <source>
        <dbReference type="Proteomes" id="UP000281474"/>
    </source>
</evidence>
<accession>A0A3L8PSZ1</accession>
<reference evidence="2 3" key="1">
    <citation type="submission" date="2018-09" db="EMBL/GenBank/DDBJ databases">
        <title>Phylogeny of the Shewanellaceae, and recommendation for two new genera, Pseudoshewanella and Parashewanella.</title>
        <authorList>
            <person name="Wang G."/>
        </authorList>
    </citation>
    <scope>NUCLEOTIDE SEQUENCE [LARGE SCALE GENOMIC DNA]</scope>
    <source>
        <strain evidence="2 3">C51</strain>
    </source>
</reference>
<feature type="transmembrane region" description="Helical" evidence="1">
    <location>
        <begin position="65"/>
        <end position="85"/>
    </location>
</feature>
<dbReference type="Proteomes" id="UP000281474">
    <property type="component" value="Unassembled WGS sequence"/>
</dbReference>
<feature type="transmembrane region" description="Helical" evidence="1">
    <location>
        <begin position="12"/>
        <end position="37"/>
    </location>
</feature>
<evidence type="ECO:0000313" key="2">
    <source>
        <dbReference type="EMBL" id="RLV58547.1"/>
    </source>
</evidence>
<comment type="caution">
    <text evidence="2">The sequence shown here is derived from an EMBL/GenBank/DDBJ whole genome shotgun (WGS) entry which is preliminary data.</text>
</comment>
<feature type="transmembrane region" description="Helical" evidence="1">
    <location>
        <begin position="113"/>
        <end position="130"/>
    </location>
</feature>